<evidence type="ECO:0000313" key="3">
    <source>
        <dbReference type="Proteomes" id="UP000324748"/>
    </source>
</evidence>
<sequence>MKVWFNPSLEVSELPIKRFFRTAISNSLEFDKNGARHPSAWSTSTVSQQRHYSHGHRFPTGLARSAP</sequence>
<proteinExistence type="predicted"/>
<reference evidence="2 3" key="1">
    <citation type="submission" date="2019-05" db="EMBL/GenBank/DDBJ databases">
        <title>Emergence of the Ug99 lineage of the wheat stem rust pathogen through somatic hybridization.</title>
        <authorList>
            <person name="Li F."/>
            <person name="Upadhyaya N.M."/>
            <person name="Sperschneider J."/>
            <person name="Matny O."/>
            <person name="Nguyen-Phuc H."/>
            <person name="Mago R."/>
            <person name="Raley C."/>
            <person name="Miller M.E."/>
            <person name="Silverstein K.A.T."/>
            <person name="Henningsen E."/>
            <person name="Hirsch C.D."/>
            <person name="Visser B."/>
            <person name="Pretorius Z.A."/>
            <person name="Steffenson B.J."/>
            <person name="Schwessinger B."/>
            <person name="Dodds P.N."/>
            <person name="Figueroa M."/>
        </authorList>
    </citation>
    <scope>NUCLEOTIDE SEQUENCE [LARGE SCALE GENOMIC DNA]</scope>
    <source>
        <strain evidence="2">21-0</strain>
    </source>
</reference>
<name>A0A5B0N2Q8_PUCGR</name>
<gene>
    <name evidence="2" type="ORF">PGT21_016872</name>
</gene>
<dbReference type="AlphaFoldDB" id="A0A5B0N2Q8"/>
<feature type="compositionally biased region" description="Polar residues" evidence="1">
    <location>
        <begin position="40"/>
        <end position="50"/>
    </location>
</feature>
<evidence type="ECO:0000313" key="2">
    <source>
        <dbReference type="EMBL" id="KAA1082856.1"/>
    </source>
</evidence>
<comment type="caution">
    <text evidence="2">The sequence shown here is derived from an EMBL/GenBank/DDBJ whole genome shotgun (WGS) entry which is preliminary data.</text>
</comment>
<accession>A0A5B0N2Q8</accession>
<dbReference type="EMBL" id="VSWC01000119">
    <property type="protein sequence ID" value="KAA1082856.1"/>
    <property type="molecule type" value="Genomic_DNA"/>
</dbReference>
<organism evidence="2 3">
    <name type="scientific">Puccinia graminis f. sp. tritici</name>
    <dbReference type="NCBI Taxonomy" id="56615"/>
    <lineage>
        <taxon>Eukaryota</taxon>
        <taxon>Fungi</taxon>
        <taxon>Dikarya</taxon>
        <taxon>Basidiomycota</taxon>
        <taxon>Pucciniomycotina</taxon>
        <taxon>Pucciniomycetes</taxon>
        <taxon>Pucciniales</taxon>
        <taxon>Pucciniaceae</taxon>
        <taxon>Puccinia</taxon>
    </lineage>
</organism>
<evidence type="ECO:0000256" key="1">
    <source>
        <dbReference type="SAM" id="MobiDB-lite"/>
    </source>
</evidence>
<feature type="region of interest" description="Disordered" evidence="1">
    <location>
        <begin position="34"/>
        <end position="67"/>
    </location>
</feature>
<protein>
    <submittedName>
        <fullName evidence="2">Uncharacterized protein</fullName>
    </submittedName>
</protein>
<dbReference type="Proteomes" id="UP000324748">
    <property type="component" value="Unassembled WGS sequence"/>
</dbReference>
<keyword evidence="3" id="KW-1185">Reference proteome</keyword>